<dbReference type="SUPFAM" id="SSF53098">
    <property type="entry name" value="Ribonuclease H-like"/>
    <property type="match status" value="1"/>
</dbReference>
<dbReference type="Gene3D" id="3.30.420.10">
    <property type="entry name" value="Ribonuclease H-like superfamily/Ribonuclease H"/>
    <property type="match status" value="1"/>
</dbReference>
<reference evidence="4" key="1">
    <citation type="submission" date="2022-10" db="EMBL/GenBank/DDBJ databases">
        <title>Chitinophaga sp. nov., isolated from soil.</title>
        <authorList>
            <person name="Jeon C.O."/>
        </authorList>
    </citation>
    <scope>NUCLEOTIDE SEQUENCE</scope>
    <source>
        <strain evidence="4">R8</strain>
    </source>
</reference>
<feature type="domain" description="Piwi" evidence="3">
    <location>
        <begin position="462"/>
        <end position="780"/>
    </location>
</feature>
<accession>A0ABY6J2A0</accession>
<dbReference type="EMBL" id="CP107006">
    <property type="protein sequence ID" value="UYQ93803.1"/>
    <property type="molecule type" value="Genomic_DNA"/>
</dbReference>
<proteinExistence type="inferred from homology"/>
<evidence type="ECO:0000313" key="5">
    <source>
        <dbReference type="Proteomes" id="UP001162741"/>
    </source>
</evidence>
<dbReference type="SMART" id="SM00950">
    <property type="entry name" value="Piwi"/>
    <property type="match status" value="1"/>
</dbReference>
<organism evidence="4 5">
    <name type="scientific">Chitinophaga horti</name>
    <dbReference type="NCBI Taxonomy" id="2920382"/>
    <lineage>
        <taxon>Bacteria</taxon>
        <taxon>Pseudomonadati</taxon>
        <taxon>Bacteroidota</taxon>
        <taxon>Chitinophagia</taxon>
        <taxon>Chitinophagales</taxon>
        <taxon>Chitinophagaceae</taxon>
        <taxon>Chitinophaga</taxon>
    </lineage>
</organism>
<keyword evidence="5" id="KW-1185">Reference proteome</keyword>
<protein>
    <recommendedName>
        <fullName evidence="2">Protein argonaute</fullName>
    </recommendedName>
</protein>
<name>A0ABY6J2A0_9BACT</name>
<evidence type="ECO:0000259" key="3">
    <source>
        <dbReference type="SMART" id="SM00950"/>
    </source>
</evidence>
<dbReference type="InterPro" id="IPR012337">
    <property type="entry name" value="RNaseH-like_sf"/>
</dbReference>
<dbReference type="Proteomes" id="UP001162741">
    <property type="component" value="Chromosome"/>
</dbReference>
<evidence type="ECO:0000256" key="1">
    <source>
        <dbReference type="ARBA" id="ARBA00035012"/>
    </source>
</evidence>
<dbReference type="InterPro" id="IPR036397">
    <property type="entry name" value="RNaseH_sf"/>
</dbReference>
<sequence>MMSPNIINWFKITNWQKLRFQYRLIDISVQGADGDAKWQYRAFNHAVTHLVYATKGPAVVTVHNGKKYVAVKADAKLRGEIIPGSPLNITLTPLEGIFEVNNANMDSAQLELAARFLESAVDWQLNHHPQLWDGGAGNFLKKTPMHLSGDIETDIYPGFKFRVLAQDKDNVFFCIDLAHRYADRKTLDQVLANLPKEKHSEYIANRNFLYLNGDNWYTVKGKSAGASINQHQISVRGKNMSVLRYIQEEGKYSSATRRVPLRPQCPTFFHTSGGNSERVLSGASCLAKRIRFAEDELHRHSINEPNKRFTRVEAFVQSFFQSLDFNGVRLQVDRKSQSKPCYTFPLPALKYGKGIILDPLQAASSYGHPLDNFPKRRREFIYKHGIINQHAFTPAHILLPDTLPLNFGQAVKYHFEKGMKQIASHFPGCSLHHYSMRSSPYAHMVFAELKQYIEKHNMNGTSILLVLPENNGDGGRFNRAFHQVAKKELFNVVKVKCISADKLKGFLKLGADVRQPLHYSVPYNLERPFRSYLSNTLFEFLIINRKWPFALAQPLHNDIYIGVDAHDFYAGFCFFFGNGEKIVFEIDQVAKAVGTYRNEKISHRVISDKIRDVLARHLRVCQDKPRSIVILRDGISYGEEEKALQTALWELDNMNLIDSANVQTGVINVAKTSAVPIRVATYNERQRSLYNPDCGTYLYLEETNKRDAFIFNTGYPYTVPGSSQPLHASYVCGNIDFKQALQDIFTLTQITFSSPDRPTSLPLPLKLIDTLIRDVAHENDLATTRQKESTIPHAHVA</sequence>
<dbReference type="InterPro" id="IPR003165">
    <property type="entry name" value="Piwi"/>
</dbReference>
<evidence type="ECO:0000256" key="2">
    <source>
        <dbReference type="ARBA" id="ARBA00035032"/>
    </source>
</evidence>
<evidence type="ECO:0000313" key="4">
    <source>
        <dbReference type="EMBL" id="UYQ93803.1"/>
    </source>
</evidence>
<gene>
    <name evidence="4" type="ORF">MKQ68_01675</name>
</gene>
<dbReference type="RefSeq" id="WP_264281807.1">
    <property type="nucleotide sequence ID" value="NZ_CP107006.1"/>
</dbReference>
<comment type="similarity">
    <text evidence="1">Belongs to the argonaute family. Long pAgo subfamily.</text>
</comment>